<dbReference type="InterPro" id="IPR035926">
    <property type="entry name" value="NusB-like_sf"/>
</dbReference>
<evidence type="ECO:0000259" key="7">
    <source>
        <dbReference type="Pfam" id="PF01029"/>
    </source>
</evidence>
<gene>
    <name evidence="6 8" type="primary">nusB</name>
    <name evidence="8" type="ORF">NFI88_07125</name>
</gene>
<dbReference type="Gene3D" id="1.10.940.10">
    <property type="entry name" value="NusB-like"/>
    <property type="match status" value="1"/>
</dbReference>
<evidence type="ECO:0000256" key="2">
    <source>
        <dbReference type="ARBA" id="ARBA00022814"/>
    </source>
</evidence>
<comment type="caution">
    <text evidence="8">The sequence shown here is derived from an EMBL/GenBank/DDBJ whole genome shotgun (WGS) entry which is preliminary data.</text>
</comment>
<dbReference type="Pfam" id="PF01029">
    <property type="entry name" value="NusB"/>
    <property type="match status" value="1"/>
</dbReference>
<protein>
    <recommendedName>
        <fullName evidence="6">Transcription antitermination protein NusB</fullName>
    </recommendedName>
    <alternativeName>
        <fullName evidence="6">Antitermination factor NusB</fullName>
    </alternativeName>
</protein>
<dbReference type="InterPro" id="IPR006027">
    <property type="entry name" value="NusB_RsmB_TIM44"/>
</dbReference>
<evidence type="ECO:0000256" key="5">
    <source>
        <dbReference type="ARBA" id="ARBA00023163"/>
    </source>
</evidence>
<name>A0ABT1VY18_9PROT</name>
<organism evidence="8 9">
    <name type="scientific">Rhizosaccharibacter radicis</name>
    <dbReference type="NCBI Taxonomy" id="2782605"/>
    <lineage>
        <taxon>Bacteria</taxon>
        <taxon>Pseudomonadati</taxon>
        <taxon>Pseudomonadota</taxon>
        <taxon>Alphaproteobacteria</taxon>
        <taxon>Acetobacterales</taxon>
        <taxon>Acetobacteraceae</taxon>
        <taxon>Rhizosaccharibacter</taxon>
    </lineage>
</organism>
<comment type="function">
    <text evidence="6">Involved in transcription antitermination. Required for transcription of ribosomal RNA (rRNA) genes. Binds specifically to the boxA antiterminator sequence of the ribosomal RNA (rrn) operons.</text>
</comment>
<dbReference type="HAMAP" id="MF_00073">
    <property type="entry name" value="NusB"/>
    <property type="match status" value="1"/>
</dbReference>
<dbReference type="EMBL" id="JAMZEJ010000004">
    <property type="protein sequence ID" value="MCQ8240614.1"/>
    <property type="molecule type" value="Genomic_DNA"/>
</dbReference>
<dbReference type="NCBIfam" id="TIGR01951">
    <property type="entry name" value="nusB"/>
    <property type="match status" value="1"/>
</dbReference>
<comment type="similarity">
    <text evidence="1 6">Belongs to the NusB family.</text>
</comment>
<proteinExistence type="inferred from homology"/>
<evidence type="ECO:0000313" key="9">
    <source>
        <dbReference type="Proteomes" id="UP001524547"/>
    </source>
</evidence>
<evidence type="ECO:0000256" key="6">
    <source>
        <dbReference type="HAMAP-Rule" id="MF_00073"/>
    </source>
</evidence>
<dbReference type="PANTHER" id="PTHR11078">
    <property type="entry name" value="N UTILIZATION SUBSTANCE PROTEIN B-RELATED"/>
    <property type="match status" value="1"/>
</dbReference>
<dbReference type="InterPro" id="IPR011605">
    <property type="entry name" value="NusB_fam"/>
</dbReference>
<dbReference type="SUPFAM" id="SSF48013">
    <property type="entry name" value="NusB-like"/>
    <property type="match status" value="1"/>
</dbReference>
<dbReference type="Proteomes" id="UP001524547">
    <property type="component" value="Unassembled WGS sequence"/>
</dbReference>
<dbReference type="PANTHER" id="PTHR11078:SF3">
    <property type="entry name" value="ANTITERMINATION NUSB DOMAIN-CONTAINING PROTEIN"/>
    <property type="match status" value="1"/>
</dbReference>
<dbReference type="RefSeq" id="WP_422919361.1">
    <property type="nucleotide sequence ID" value="NZ_JAMZEJ010000004.1"/>
</dbReference>
<evidence type="ECO:0000256" key="4">
    <source>
        <dbReference type="ARBA" id="ARBA00023015"/>
    </source>
</evidence>
<keyword evidence="9" id="KW-1185">Reference proteome</keyword>
<sequence>MARAGHRRDVPRGRPRTASRVAAVQALFQSEQGGETAETVIDQFLRHRLGDLPGTAGHDGGFEEGRVPDADVPMFDRLVRLAVREQDRVDGLLAEALPADWPLARLDPVLRALLRAGVAELLMENGPPPRVVINEYLDVAHGFFSGEEPRMVNGLLDALSRRLHAREFAGDAADRSHGPGAAEE</sequence>
<keyword evidence="3 6" id="KW-0694">RNA-binding</keyword>
<feature type="domain" description="NusB/RsmB/TIM44" evidence="7">
    <location>
        <begin position="18"/>
        <end position="161"/>
    </location>
</feature>
<evidence type="ECO:0000256" key="1">
    <source>
        <dbReference type="ARBA" id="ARBA00005952"/>
    </source>
</evidence>
<reference evidence="8 9" key="1">
    <citation type="submission" date="2022-06" db="EMBL/GenBank/DDBJ databases">
        <title>Rhizosaccharibacter gen. nov. sp. nov. KSS12, endophytic bacteria isolated from sugarcane.</title>
        <authorList>
            <person name="Pitiwittayakul N."/>
        </authorList>
    </citation>
    <scope>NUCLEOTIDE SEQUENCE [LARGE SCALE GENOMIC DNA]</scope>
    <source>
        <strain evidence="8 9">KSS12</strain>
    </source>
</reference>
<evidence type="ECO:0000313" key="8">
    <source>
        <dbReference type="EMBL" id="MCQ8240614.1"/>
    </source>
</evidence>
<keyword evidence="4 6" id="KW-0805">Transcription regulation</keyword>
<accession>A0ABT1VY18</accession>
<evidence type="ECO:0000256" key="3">
    <source>
        <dbReference type="ARBA" id="ARBA00022884"/>
    </source>
</evidence>
<keyword evidence="2 6" id="KW-0889">Transcription antitermination</keyword>
<keyword evidence="5 6" id="KW-0804">Transcription</keyword>